<keyword evidence="3" id="KW-1185">Reference proteome</keyword>
<feature type="region of interest" description="Disordered" evidence="1">
    <location>
        <begin position="28"/>
        <end position="53"/>
    </location>
</feature>
<accession>A0AAV1RMT2</accession>
<evidence type="ECO:0000313" key="3">
    <source>
        <dbReference type="Proteomes" id="UP001314170"/>
    </source>
</evidence>
<evidence type="ECO:0000313" key="2">
    <source>
        <dbReference type="EMBL" id="CAK7336549.1"/>
    </source>
</evidence>
<gene>
    <name evidence="2" type="ORF">DCAF_LOCUS11558</name>
</gene>
<proteinExistence type="predicted"/>
<protein>
    <submittedName>
        <fullName evidence="2">Uncharacterized protein</fullName>
    </submittedName>
</protein>
<evidence type="ECO:0000256" key="1">
    <source>
        <dbReference type="SAM" id="MobiDB-lite"/>
    </source>
</evidence>
<sequence length="82" mass="9562">MMRRKEGATGEKNVFRFHCLQKGVSFKERTGEGRRNKKVKKMQKSDKFSSRDSGVQNISWRRLQVCDNANAKIRSITNLDGW</sequence>
<dbReference type="AlphaFoldDB" id="A0AAV1RMT2"/>
<dbReference type="Proteomes" id="UP001314170">
    <property type="component" value="Unassembled WGS sequence"/>
</dbReference>
<name>A0AAV1RMT2_9ROSI</name>
<reference evidence="2 3" key="1">
    <citation type="submission" date="2024-01" db="EMBL/GenBank/DDBJ databases">
        <authorList>
            <person name="Waweru B."/>
        </authorList>
    </citation>
    <scope>NUCLEOTIDE SEQUENCE [LARGE SCALE GENOMIC DNA]</scope>
</reference>
<comment type="caution">
    <text evidence="2">The sequence shown here is derived from an EMBL/GenBank/DDBJ whole genome shotgun (WGS) entry which is preliminary data.</text>
</comment>
<organism evidence="2 3">
    <name type="scientific">Dovyalis caffra</name>
    <dbReference type="NCBI Taxonomy" id="77055"/>
    <lineage>
        <taxon>Eukaryota</taxon>
        <taxon>Viridiplantae</taxon>
        <taxon>Streptophyta</taxon>
        <taxon>Embryophyta</taxon>
        <taxon>Tracheophyta</taxon>
        <taxon>Spermatophyta</taxon>
        <taxon>Magnoliopsida</taxon>
        <taxon>eudicotyledons</taxon>
        <taxon>Gunneridae</taxon>
        <taxon>Pentapetalae</taxon>
        <taxon>rosids</taxon>
        <taxon>fabids</taxon>
        <taxon>Malpighiales</taxon>
        <taxon>Salicaceae</taxon>
        <taxon>Flacourtieae</taxon>
        <taxon>Dovyalis</taxon>
    </lineage>
</organism>
<dbReference type="EMBL" id="CAWUPB010000994">
    <property type="protein sequence ID" value="CAK7336549.1"/>
    <property type="molecule type" value="Genomic_DNA"/>
</dbReference>